<dbReference type="RefSeq" id="WP_110098348.1">
    <property type="nucleotide sequence ID" value="NZ_CP122566.1"/>
</dbReference>
<proteinExistence type="inferred from homology"/>
<feature type="region of interest" description="Disordered" evidence="10">
    <location>
        <begin position="42"/>
        <end position="98"/>
    </location>
</feature>
<evidence type="ECO:0000313" key="11">
    <source>
        <dbReference type="EMBL" id="WGH93721.1"/>
    </source>
</evidence>
<gene>
    <name evidence="9 11" type="primary">tatA</name>
    <name evidence="11" type="ORF">QDX21_02685</name>
</gene>
<dbReference type="AlphaFoldDB" id="A0AAJ6DD20"/>
<keyword evidence="5 9" id="KW-0653">Protein transport</keyword>
<evidence type="ECO:0000256" key="9">
    <source>
        <dbReference type="HAMAP-Rule" id="MF_00236"/>
    </source>
</evidence>
<dbReference type="EMBL" id="CP122566">
    <property type="protein sequence ID" value="WGH93721.1"/>
    <property type="molecule type" value="Genomic_DNA"/>
</dbReference>
<keyword evidence="8 9" id="KW-0472">Membrane</keyword>
<comment type="similarity">
    <text evidence="9">Belongs to the TatA/E family.</text>
</comment>
<dbReference type="GO" id="GO:0043953">
    <property type="term" value="P:protein transport by the Tat complex"/>
    <property type="evidence" value="ECO:0007669"/>
    <property type="project" value="UniProtKB-UniRule"/>
</dbReference>
<evidence type="ECO:0000256" key="1">
    <source>
        <dbReference type="ARBA" id="ARBA00004162"/>
    </source>
</evidence>
<keyword evidence="7 9" id="KW-0811">Translocation</keyword>
<evidence type="ECO:0000256" key="6">
    <source>
        <dbReference type="ARBA" id="ARBA00022989"/>
    </source>
</evidence>
<dbReference type="PANTHER" id="PTHR42982:SF8">
    <property type="entry name" value="SEC-INDEPENDENT PROTEIN TRANSLOCASE PROTEIN TATA"/>
    <property type="match status" value="1"/>
</dbReference>
<feature type="compositionally biased region" description="Polar residues" evidence="10">
    <location>
        <begin position="55"/>
        <end position="68"/>
    </location>
</feature>
<keyword evidence="3 9" id="KW-1003">Cell membrane</keyword>
<reference evidence="11 12" key="1">
    <citation type="submission" date="2023-03" db="EMBL/GenBank/DDBJ databases">
        <title>Complete genome sequences of several Auritidibacter ignavus strains isolated from ear infections.</title>
        <authorList>
            <person name="Baehr T."/>
            <person name="Baumhoegger A.M."/>
        </authorList>
    </citation>
    <scope>NUCLEOTIDE SEQUENCE [LARGE SCALE GENOMIC DNA]</scope>
    <source>
        <strain evidence="11 12">BABAE-6</strain>
    </source>
</reference>
<evidence type="ECO:0000313" key="12">
    <source>
        <dbReference type="Proteomes" id="UP001224674"/>
    </source>
</evidence>
<dbReference type="Pfam" id="PF02416">
    <property type="entry name" value="TatA_B_E"/>
    <property type="match status" value="1"/>
</dbReference>
<dbReference type="GO" id="GO:0008320">
    <property type="term" value="F:protein transmembrane transporter activity"/>
    <property type="evidence" value="ECO:0007669"/>
    <property type="project" value="UniProtKB-UniRule"/>
</dbReference>
<dbReference type="PANTHER" id="PTHR42982">
    <property type="entry name" value="SEC-INDEPENDENT PROTEIN TRANSLOCASE PROTEIN TATA"/>
    <property type="match status" value="1"/>
</dbReference>
<comment type="subunit">
    <text evidence="9">The Tat system comprises two distinct complexes: a TatABC complex, containing multiple copies of TatA, TatB and TatC subunits, and a separate TatA complex, containing only TatA subunits. Substrates initially bind to the TatABC complex, which probably triggers association of the separate TatA complex to form the active translocon.</text>
</comment>
<organism evidence="11 12">
    <name type="scientific">Auritidibacter ignavus</name>
    <dbReference type="NCBI Taxonomy" id="678932"/>
    <lineage>
        <taxon>Bacteria</taxon>
        <taxon>Bacillati</taxon>
        <taxon>Actinomycetota</taxon>
        <taxon>Actinomycetes</taxon>
        <taxon>Micrococcales</taxon>
        <taxon>Micrococcaceae</taxon>
        <taxon>Auritidibacter</taxon>
    </lineage>
</organism>
<evidence type="ECO:0000256" key="10">
    <source>
        <dbReference type="SAM" id="MobiDB-lite"/>
    </source>
</evidence>
<dbReference type="GO" id="GO:0033281">
    <property type="term" value="C:TAT protein transport complex"/>
    <property type="evidence" value="ECO:0007669"/>
    <property type="project" value="UniProtKB-UniRule"/>
</dbReference>
<keyword evidence="6 9" id="KW-1133">Transmembrane helix</keyword>
<evidence type="ECO:0000256" key="4">
    <source>
        <dbReference type="ARBA" id="ARBA00022692"/>
    </source>
</evidence>
<keyword evidence="4 9" id="KW-0812">Transmembrane</keyword>
<name>A0AAJ6DD20_9MICC</name>
<keyword evidence="2 9" id="KW-0813">Transport</keyword>
<dbReference type="Gene3D" id="1.20.5.3310">
    <property type="match status" value="1"/>
</dbReference>
<protein>
    <recommendedName>
        <fullName evidence="9">Sec-independent protein translocase protein TatA</fullName>
    </recommendedName>
</protein>
<sequence>MLPKGWPLVIVIILILLLFAAPKLPQLARNLGQSMRIFRSEVKQMKDEDQDSEKSQTSQKDSAESEQGSDIHAVEGTVVEDEPDQQHSEHTAQNNNRS</sequence>
<evidence type="ECO:0000256" key="7">
    <source>
        <dbReference type="ARBA" id="ARBA00023010"/>
    </source>
</evidence>
<evidence type="ECO:0000256" key="8">
    <source>
        <dbReference type="ARBA" id="ARBA00023136"/>
    </source>
</evidence>
<comment type="subcellular location">
    <subcellularLocation>
        <location evidence="1 9">Cell membrane</location>
        <topology evidence="1 9">Single-pass membrane protein</topology>
    </subcellularLocation>
</comment>
<evidence type="ECO:0000256" key="5">
    <source>
        <dbReference type="ARBA" id="ARBA00022927"/>
    </source>
</evidence>
<dbReference type="NCBIfam" id="NF001854">
    <property type="entry name" value="PRK00575.1"/>
    <property type="match status" value="1"/>
</dbReference>
<comment type="function">
    <text evidence="9">Part of the twin-arginine translocation (Tat) system that transports large folded proteins containing a characteristic twin-arginine motif in their signal peptide across membranes. TatA could form the protein-conducting channel of the Tat system.</text>
</comment>
<accession>A0AAJ6DD20</accession>
<evidence type="ECO:0000256" key="3">
    <source>
        <dbReference type="ARBA" id="ARBA00022475"/>
    </source>
</evidence>
<keyword evidence="12" id="KW-1185">Reference proteome</keyword>
<dbReference type="HAMAP" id="MF_00236">
    <property type="entry name" value="TatA_E"/>
    <property type="match status" value="1"/>
</dbReference>
<dbReference type="InterPro" id="IPR003369">
    <property type="entry name" value="TatA/B/E"/>
</dbReference>
<evidence type="ECO:0000256" key="2">
    <source>
        <dbReference type="ARBA" id="ARBA00022448"/>
    </source>
</evidence>
<dbReference type="Proteomes" id="UP001224674">
    <property type="component" value="Chromosome"/>
</dbReference>
<dbReference type="InterPro" id="IPR006312">
    <property type="entry name" value="TatA/E"/>
</dbReference>